<dbReference type="EMBL" id="CP012159">
    <property type="protein sequence ID" value="AKT41599.1"/>
    <property type="molecule type" value="Genomic_DNA"/>
</dbReference>
<dbReference type="PANTHER" id="PTHR32071">
    <property type="entry name" value="TRANSCRIPTIONAL REGULATORY PROTEIN"/>
    <property type="match status" value="1"/>
</dbReference>
<dbReference type="GO" id="GO:0005524">
    <property type="term" value="F:ATP binding"/>
    <property type="evidence" value="ECO:0007669"/>
    <property type="project" value="UniProtKB-KW"/>
</dbReference>
<evidence type="ECO:0000256" key="2">
    <source>
        <dbReference type="ARBA" id="ARBA00022840"/>
    </source>
</evidence>
<evidence type="ECO:0000256" key="3">
    <source>
        <dbReference type="SAM" id="Phobius"/>
    </source>
</evidence>
<dbReference type="Proteomes" id="UP000067626">
    <property type="component" value="Chromosome"/>
</dbReference>
<keyword evidence="3" id="KW-0812">Transmembrane</keyword>
<dbReference type="OrthoDB" id="5485909at2"/>
<feature type="transmembrane region" description="Helical" evidence="3">
    <location>
        <begin position="32"/>
        <end position="54"/>
    </location>
</feature>
<proteinExistence type="predicted"/>
<dbReference type="Gene3D" id="3.40.50.300">
    <property type="entry name" value="P-loop containing nucleotide triphosphate hydrolases"/>
    <property type="match status" value="1"/>
</dbReference>
<sequence length="813" mass="85476">MPWRARSFWIAAIVVAYAAFAALRASGGRGPAWFALVGLPVLLAFGWRFTASLLDRGRAGRMGPTSGSEDHIDPSARSAARAAFTGVALLVAARTGPATDALIALGNVGAAIASLCALGALARVSGLGGLLEPPPTARRLDAVAFASVFWTVAVALPIASTASPERVAGLDPAIIAYATTTASLGSLAITVIALARTRSERRLELGVADRTEAALLLTLTTLTIGVLAALTGVASPEALLPVTSTIAAFCVAISVVTADPAALSRALRLTLALALLATPVALLAVYVVHESPMRLEAAERTWIGLRRTPVGAVVFVACAGCAAAGLFAPWLSRKFAPEGARWLRGLDAATRAALHPDPDTALETALFSLRELWGSRNKAPQRPLAEGFEKPSNPIGPALYRLAPPERITVDLAGYAHTERAEIPQRLIALTDGEPEGVLRIEVLEATQVRRPEVRPLITWLTERGIGCAAVIRDTTGAAGAIVLPRDGRDTPMSLEEVEGLRALADRLGAVISAAGMLARSREREMEIRSQLAQEKGESARLAQELAHGEARRRGIAERLARPARIGAYSPAARSAVDQIERLAENDRPITLLSAPGIDAVAWAALAHLGSPRSGGAFTLIDAATGAEHALAHWRDRTTSPMETARSGTLVVLDAHALPMDVQDELGTTLPPDVGLVVSVPQTVDVLVAAGHLSERLADRLGDRAVALPTLADRGEDLRALSLEHLARLGTRLRGRPLGLDLHALSMILEYTWPGNDAELGAVLLRAVLVTEGDVVGVRELAAIGFQAATTAPDLDLPDVTSAPPRRRRSSRR</sequence>
<feature type="transmembrane region" description="Helical" evidence="3">
    <location>
        <begin position="269"/>
        <end position="289"/>
    </location>
</feature>
<dbReference type="PROSITE" id="PS50045">
    <property type="entry name" value="SIGMA54_INTERACT_4"/>
    <property type="match status" value="1"/>
</dbReference>
<evidence type="ECO:0000259" key="4">
    <source>
        <dbReference type="PROSITE" id="PS50045"/>
    </source>
</evidence>
<feature type="transmembrane region" description="Helical" evidence="3">
    <location>
        <begin position="214"/>
        <end position="232"/>
    </location>
</feature>
<dbReference type="SUPFAM" id="SSF52540">
    <property type="entry name" value="P-loop containing nucleoside triphosphate hydrolases"/>
    <property type="match status" value="1"/>
</dbReference>
<feature type="transmembrane region" description="Helical" evidence="3">
    <location>
        <begin position="309"/>
        <end position="331"/>
    </location>
</feature>
<dbReference type="KEGG" id="ccro:CMC5_058060"/>
<keyword evidence="3" id="KW-1133">Transmembrane helix</keyword>
<dbReference type="AlphaFoldDB" id="A0A0K1EL53"/>
<feature type="transmembrane region" description="Helical" evidence="3">
    <location>
        <begin position="142"/>
        <end position="162"/>
    </location>
</feature>
<keyword evidence="3" id="KW-0472">Membrane</keyword>
<dbReference type="RefSeq" id="WP_050433360.1">
    <property type="nucleotide sequence ID" value="NZ_CP012159.1"/>
</dbReference>
<dbReference type="GO" id="GO:0006355">
    <property type="term" value="P:regulation of DNA-templated transcription"/>
    <property type="evidence" value="ECO:0007669"/>
    <property type="project" value="InterPro"/>
</dbReference>
<evidence type="ECO:0000313" key="6">
    <source>
        <dbReference type="Proteomes" id="UP000067626"/>
    </source>
</evidence>
<gene>
    <name evidence="5" type="ORF">CMC5_058060</name>
</gene>
<accession>A0A0K1EL53</accession>
<dbReference type="InterPro" id="IPR002078">
    <property type="entry name" value="Sigma_54_int"/>
</dbReference>
<keyword evidence="1" id="KW-0547">Nucleotide-binding</keyword>
<dbReference type="STRING" id="52.CMC5_058060"/>
<keyword evidence="2" id="KW-0067">ATP-binding</keyword>
<dbReference type="InterPro" id="IPR027417">
    <property type="entry name" value="P-loop_NTPase"/>
</dbReference>
<feature type="transmembrane region" description="Helical" evidence="3">
    <location>
        <begin position="7"/>
        <end position="26"/>
    </location>
</feature>
<dbReference type="Pfam" id="PF25601">
    <property type="entry name" value="AAA_lid_14"/>
    <property type="match status" value="1"/>
</dbReference>
<evidence type="ECO:0000256" key="1">
    <source>
        <dbReference type="ARBA" id="ARBA00022741"/>
    </source>
</evidence>
<feature type="domain" description="Sigma-54 factor interaction" evidence="4">
    <location>
        <begin position="566"/>
        <end position="769"/>
    </location>
</feature>
<feature type="transmembrane region" description="Helical" evidence="3">
    <location>
        <begin position="101"/>
        <end position="121"/>
    </location>
</feature>
<name>A0A0K1EL53_CHOCO</name>
<reference evidence="5 6" key="1">
    <citation type="submission" date="2015-07" db="EMBL/GenBank/DDBJ databases">
        <title>Genome analysis of myxobacterium Chondromyces crocatus Cm c5 reveals a high potential for natural compound synthesis and the genetic basis for the loss of fruiting body formation.</title>
        <authorList>
            <person name="Zaburannyi N."/>
            <person name="Bunk B."/>
            <person name="Maier J."/>
            <person name="Overmann J."/>
            <person name="Mueller R."/>
        </authorList>
    </citation>
    <scope>NUCLEOTIDE SEQUENCE [LARGE SCALE GENOMIC DNA]</scope>
    <source>
        <strain evidence="5 6">Cm c5</strain>
    </source>
</reference>
<dbReference type="InterPro" id="IPR058031">
    <property type="entry name" value="AAA_lid_NorR"/>
</dbReference>
<protein>
    <recommendedName>
        <fullName evidence="4">Sigma-54 factor interaction domain-containing protein</fullName>
    </recommendedName>
</protein>
<feature type="transmembrane region" description="Helical" evidence="3">
    <location>
        <begin position="238"/>
        <end position="257"/>
    </location>
</feature>
<evidence type="ECO:0000313" key="5">
    <source>
        <dbReference type="EMBL" id="AKT41599.1"/>
    </source>
</evidence>
<organism evidence="5 6">
    <name type="scientific">Chondromyces crocatus</name>
    <dbReference type="NCBI Taxonomy" id="52"/>
    <lineage>
        <taxon>Bacteria</taxon>
        <taxon>Pseudomonadati</taxon>
        <taxon>Myxococcota</taxon>
        <taxon>Polyangia</taxon>
        <taxon>Polyangiales</taxon>
        <taxon>Polyangiaceae</taxon>
        <taxon>Chondromyces</taxon>
    </lineage>
</organism>
<feature type="transmembrane region" description="Helical" evidence="3">
    <location>
        <begin position="174"/>
        <end position="194"/>
    </location>
</feature>
<keyword evidence="6" id="KW-1185">Reference proteome</keyword>
<dbReference type="Gene3D" id="1.10.8.60">
    <property type="match status" value="1"/>
</dbReference>